<organism evidence="1 6">
    <name type="scientific">Cafeteria roenbergensis</name>
    <name type="common">Marine flagellate</name>
    <dbReference type="NCBI Taxonomy" id="33653"/>
    <lineage>
        <taxon>Eukaryota</taxon>
        <taxon>Sar</taxon>
        <taxon>Stramenopiles</taxon>
        <taxon>Bigyra</taxon>
        <taxon>Opalozoa</taxon>
        <taxon>Bicosoecida</taxon>
        <taxon>Cafeteriaceae</taxon>
        <taxon>Cafeteria</taxon>
    </lineage>
</organism>
<evidence type="ECO:0000313" key="4">
    <source>
        <dbReference type="Proteomes" id="UP000322899"/>
    </source>
</evidence>
<dbReference type="EMBL" id="VLTO01000073">
    <property type="protein sequence ID" value="KAA0169118.1"/>
    <property type="molecule type" value="Genomic_DNA"/>
</dbReference>
<evidence type="ECO:0000313" key="6">
    <source>
        <dbReference type="Proteomes" id="UP000324907"/>
    </source>
</evidence>
<gene>
    <name evidence="3" type="ORF">FNF27_07070</name>
    <name evidence="1" type="ORF">FNF28_07735</name>
    <name evidence="2" type="ORF">FNF29_06804</name>
</gene>
<evidence type="ECO:0008006" key="7">
    <source>
        <dbReference type="Google" id="ProtNLM"/>
    </source>
</evidence>
<dbReference type="EMBL" id="VLTN01000055">
    <property type="protein sequence ID" value="KAA0148268.1"/>
    <property type="molecule type" value="Genomic_DNA"/>
</dbReference>
<accession>A0A5A8C0J3</accession>
<keyword evidence="5" id="KW-1185">Reference proteome</keyword>
<evidence type="ECO:0000313" key="5">
    <source>
        <dbReference type="Proteomes" id="UP000323011"/>
    </source>
</evidence>
<dbReference type="Proteomes" id="UP000322899">
    <property type="component" value="Unassembled WGS sequence"/>
</dbReference>
<protein>
    <recommendedName>
        <fullName evidence="7">4a-hydroxytetrahydrobiopterin dehydratase</fullName>
    </recommendedName>
</protein>
<sequence length="115" mass="12335">MPVMTGIARWEVELPQPGAEALAKRFSFASAQDAERFVKQVGDFAVGNNHDRVRTAPLDDGTVLVHVAGTDVEYDSDELIPDTPERGTSLGIRDIAIAALVDDLGAALQCKVAWS</sequence>
<evidence type="ECO:0000313" key="2">
    <source>
        <dbReference type="EMBL" id="KAA0148268.1"/>
    </source>
</evidence>
<dbReference type="AlphaFoldDB" id="A0A5A8C0J3"/>
<evidence type="ECO:0000313" key="1">
    <source>
        <dbReference type="EMBL" id="KAA0146069.1"/>
    </source>
</evidence>
<dbReference type="Proteomes" id="UP000324907">
    <property type="component" value="Unassembled WGS sequence"/>
</dbReference>
<dbReference type="EMBL" id="VLTL01000325">
    <property type="protein sequence ID" value="KAA0146069.1"/>
    <property type="molecule type" value="Genomic_DNA"/>
</dbReference>
<dbReference type="Proteomes" id="UP000323011">
    <property type="component" value="Unassembled WGS sequence"/>
</dbReference>
<reference evidence="4 5" key="1">
    <citation type="submission" date="2019-07" db="EMBL/GenBank/DDBJ databases">
        <title>Genomes of Cafeteria roenbergensis.</title>
        <authorList>
            <person name="Fischer M.G."/>
            <person name="Hackl T."/>
            <person name="Roman M."/>
        </authorList>
    </citation>
    <scope>NUCLEOTIDE SEQUENCE [LARGE SCALE GENOMIC DNA]</scope>
    <source>
        <strain evidence="2 5">BVI</strain>
        <strain evidence="3 4">E4-10P</strain>
        <strain evidence="1 6">RCC970-E3</strain>
    </source>
</reference>
<comment type="caution">
    <text evidence="1">The sequence shown here is derived from an EMBL/GenBank/DDBJ whole genome shotgun (WGS) entry which is preliminary data.</text>
</comment>
<evidence type="ECO:0000313" key="3">
    <source>
        <dbReference type="EMBL" id="KAA0169118.1"/>
    </source>
</evidence>
<name>A0A5A8C0J3_CAFRO</name>
<proteinExistence type="predicted"/>